<dbReference type="Proteomes" id="UP000657918">
    <property type="component" value="Unassembled WGS sequence"/>
</dbReference>
<gene>
    <name evidence="1" type="ORF">SADUNF_Sadunf06G0095300</name>
</gene>
<dbReference type="AlphaFoldDB" id="A0A835K3F3"/>
<evidence type="ECO:0000313" key="1">
    <source>
        <dbReference type="EMBL" id="KAF9680188.1"/>
    </source>
</evidence>
<keyword evidence="2" id="KW-1185">Reference proteome</keyword>
<dbReference type="OrthoDB" id="2789670at2759"/>
<dbReference type="EMBL" id="JADGMS010000006">
    <property type="protein sequence ID" value="KAF9680188.1"/>
    <property type="molecule type" value="Genomic_DNA"/>
</dbReference>
<reference evidence="1 2" key="1">
    <citation type="submission" date="2020-10" db="EMBL/GenBank/DDBJ databases">
        <title>Plant Genome Project.</title>
        <authorList>
            <person name="Zhang R.-G."/>
        </authorList>
    </citation>
    <scope>NUCLEOTIDE SEQUENCE [LARGE SCALE GENOMIC DNA]</scope>
    <source>
        <strain evidence="1">FAFU-HL-1</strain>
        <tissue evidence="1">Leaf</tissue>
    </source>
</reference>
<accession>A0A835K3F3</accession>
<sequence length="98" mass="11249">MKATEFCDAVNRVMELFGKPNLTEVPANRIQEQKIGRDKSNDFLDVLLEYEEKKCSLLGRKRQAALLKGAIAELPHHLKSMKDVREKLNRVAGSRQQR</sequence>
<evidence type="ECO:0000313" key="2">
    <source>
        <dbReference type="Proteomes" id="UP000657918"/>
    </source>
</evidence>
<proteinExistence type="predicted"/>
<organism evidence="1 2">
    <name type="scientific">Salix dunnii</name>
    <dbReference type="NCBI Taxonomy" id="1413687"/>
    <lineage>
        <taxon>Eukaryota</taxon>
        <taxon>Viridiplantae</taxon>
        <taxon>Streptophyta</taxon>
        <taxon>Embryophyta</taxon>
        <taxon>Tracheophyta</taxon>
        <taxon>Spermatophyta</taxon>
        <taxon>Magnoliopsida</taxon>
        <taxon>eudicotyledons</taxon>
        <taxon>Gunneridae</taxon>
        <taxon>Pentapetalae</taxon>
        <taxon>rosids</taxon>
        <taxon>fabids</taxon>
        <taxon>Malpighiales</taxon>
        <taxon>Salicaceae</taxon>
        <taxon>Saliceae</taxon>
        <taxon>Salix</taxon>
    </lineage>
</organism>
<protein>
    <submittedName>
        <fullName evidence="1">Uncharacterized protein</fullName>
    </submittedName>
</protein>
<name>A0A835K3F3_9ROSI</name>
<comment type="caution">
    <text evidence="1">The sequence shown here is derived from an EMBL/GenBank/DDBJ whole genome shotgun (WGS) entry which is preliminary data.</text>
</comment>